<accession>A0A914CF06</accession>
<dbReference type="WBParaSite" id="ACRNAN_Path_927.g3578.t1">
    <property type="protein sequence ID" value="ACRNAN_Path_927.g3578.t1"/>
    <property type="gene ID" value="ACRNAN_Path_927.g3578"/>
</dbReference>
<organism evidence="2 3">
    <name type="scientific">Acrobeloides nanus</name>
    <dbReference type="NCBI Taxonomy" id="290746"/>
    <lineage>
        <taxon>Eukaryota</taxon>
        <taxon>Metazoa</taxon>
        <taxon>Ecdysozoa</taxon>
        <taxon>Nematoda</taxon>
        <taxon>Chromadorea</taxon>
        <taxon>Rhabditida</taxon>
        <taxon>Tylenchina</taxon>
        <taxon>Cephalobomorpha</taxon>
        <taxon>Cephaloboidea</taxon>
        <taxon>Cephalobidae</taxon>
        <taxon>Acrobeloides</taxon>
    </lineage>
</organism>
<protein>
    <submittedName>
        <fullName evidence="3">C-type lectin domain-containing protein</fullName>
    </submittedName>
</protein>
<proteinExistence type="predicted"/>
<evidence type="ECO:0000259" key="1">
    <source>
        <dbReference type="PROSITE" id="PS50041"/>
    </source>
</evidence>
<evidence type="ECO:0000313" key="3">
    <source>
        <dbReference type="WBParaSite" id="ACRNAN_Path_927.g3578.t1"/>
    </source>
</evidence>
<dbReference type="Proteomes" id="UP000887540">
    <property type="component" value="Unplaced"/>
</dbReference>
<reference evidence="3" key="1">
    <citation type="submission" date="2022-11" db="UniProtKB">
        <authorList>
            <consortium name="WormBaseParasite"/>
        </authorList>
    </citation>
    <scope>IDENTIFICATION</scope>
</reference>
<dbReference type="PROSITE" id="PS50041">
    <property type="entry name" value="C_TYPE_LECTIN_2"/>
    <property type="match status" value="1"/>
</dbReference>
<dbReference type="SUPFAM" id="SSF56436">
    <property type="entry name" value="C-type lectin-like"/>
    <property type="match status" value="1"/>
</dbReference>
<keyword evidence="2" id="KW-1185">Reference proteome</keyword>
<dbReference type="InterPro" id="IPR001304">
    <property type="entry name" value="C-type_lectin-like"/>
</dbReference>
<dbReference type="AlphaFoldDB" id="A0A914CF06"/>
<dbReference type="CDD" id="cd00037">
    <property type="entry name" value="CLECT"/>
    <property type="match status" value="1"/>
</dbReference>
<dbReference type="Gene3D" id="3.10.100.10">
    <property type="entry name" value="Mannose-Binding Protein A, subunit A"/>
    <property type="match status" value="1"/>
</dbReference>
<sequence>MWASNFWIGAVYTNENVWAWDDGTSFDYSHWYSNTYEECSCETCAAYTNGVSYNDYKQWDTVECDRTDLGGFICKNKPSF</sequence>
<dbReference type="InterPro" id="IPR016187">
    <property type="entry name" value="CTDL_fold"/>
</dbReference>
<evidence type="ECO:0000313" key="2">
    <source>
        <dbReference type="Proteomes" id="UP000887540"/>
    </source>
</evidence>
<dbReference type="InterPro" id="IPR016186">
    <property type="entry name" value="C-type_lectin-like/link_sf"/>
</dbReference>
<feature type="domain" description="C-type lectin" evidence="1">
    <location>
        <begin position="1"/>
        <end position="66"/>
    </location>
</feature>
<name>A0A914CF06_9BILA</name>